<keyword evidence="10" id="KW-1185">Reference proteome</keyword>
<dbReference type="KEGG" id="broo:brsh051_15010"/>
<dbReference type="InterPro" id="IPR002758">
    <property type="entry name" value="Cation_antiport_E"/>
</dbReference>
<feature type="transmembrane region" description="Helical" evidence="8">
    <location>
        <begin position="12"/>
        <end position="32"/>
    </location>
</feature>
<evidence type="ECO:0000256" key="7">
    <source>
        <dbReference type="SAM" id="MobiDB-lite"/>
    </source>
</evidence>
<evidence type="ECO:0000256" key="5">
    <source>
        <dbReference type="ARBA" id="ARBA00022989"/>
    </source>
</evidence>
<feature type="compositionally biased region" description="Basic and acidic residues" evidence="7">
    <location>
        <begin position="195"/>
        <end position="206"/>
    </location>
</feature>
<dbReference type="Proteomes" id="UP001431656">
    <property type="component" value="Chromosome"/>
</dbReference>
<evidence type="ECO:0000256" key="6">
    <source>
        <dbReference type="ARBA" id="ARBA00023136"/>
    </source>
</evidence>
<sequence length="226" mass="24544">MSTGPGRKFLDLWRQRVSPVGASLLTLMWVLLWGDLSWGNVVAGLALALTILLLAPMPHGPQRRLTIRPIALARLMLVFAKDTAVAAAQIVWVIITGRRPREAIIRVQTRAHSDGFLAATAGFTALVPGSIVIDAHRMTGTLYIHVFDVDEGPEAMDEAHEQVLRQEERILRALASDDELMTAGFRPGGSMKAGRLSETEMAEFRARQRAAGDTSGRSGPSSEVIA</sequence>
<dbReference type="PANTHER" id="PTHR34584">
    <property type="entry name" value="NA(+)/H(+) ANTIPORTER SUBUNIT E1"/>
    <property type="match status" value="1"/>
</dbReference>
<feature type="transmembrane region" description="Helical" evidence="8">
    <location>
        <begin position="115"/>
        <end position="133"/>
    </location>
</feature>
<protein>
    <recommendedName>
        <fullName evidence="11">Na+/H+ antiporter subunit E</fullName>
    </recommendedName>
</protein>
<organism evidence="9 10">
    <name type="scientific">Brooklawnia propionicigenes</name>
    <dbReference type="NCBI Taxonomy" id="3041175"/>
    <lineage>
        <taxon>Bacteria</taxon>
        <taxon>Bacillati</taxon>
        <taxon>Actinomycetota</taxon>
        <taxon>Actinomycetes</taxon>
        <taxon>Propionibacteriales</taxon>
        <taxon>Propionibacteriaceae</taxon>
        <taxon>Brooklawnia</taxon>
    </lineage>
</organism>
<keyword evidence="4 8" id="KW-0812">Transmembrane</keyword>
<dbReference type="GO" id="GO:0005886">
    <property type="term" value="C:plasma membrane"/>
    <property type="evidence" value="ECO:0007669"/>
    <property type="project" value="UniProtKB-SubCell"/>
</dbReference>
<gene>
    <name evidence="9" type="ORF">brsh051_15010</name>
</gene>
<comment type="similarity">
    <text evidence="2">Belongs to the CPA3 antiporters (TC 2.A.63) subunit E family.</text>
</comment>
<dbReference type="GO" id="GO:0008324">
    <property type="term" value="F:monoatomic cation transmembrane transporter activity"/>
    <property type="evidence" value="ECO:0007669"/>
    <property type="project" value="InterPro"/>
</dbReference>
<dbReference type="EMBL" id="AP028056">
    <property type="protein sequence ID" value="BEH02220.1"/>
    <property type="molecule type" value="Genomic_DNA"/>
</dbReference>
<evidence type="ECO:0000256" key="4">
    <source>
        <dbReference type="ARBA" id="ARBA00022692"/>
    </source>
</evidence>
<evidence type="ECO:0000313" key="10">
    <source>
        <dbReference type="Proteomes" id="UP001431656"/>
    </source>
</evidence>
<dbReference type="AlphaFoldDB" id="A0AAN0KI71"/>
<evidence type="ECO:0000256" key="8">
    <source>
        <dbReference type="SAM" id="Phobius"/>
    </source>
</evidence>
<feature type="compositionally biased region" description="Polar residues" evidence="7">
    <location>
        <begin position="215"/>
        <end position="226"/>
    </location>
</feature>
<accession>A0AAN0KI71</accession>
<keyword evidence="3" id="KW-1003">Cell membrane</keyword>
<comment type="subcellular location">
    <subcellularLocation>
        <location evidence="1">Cell membrane</location>
        <topology evidence="1">Multi-pass membrane protein</topology>
    </subcellularLocation>
</comment>
<feature type="region of interest" description="Disordered" evidence="7">
    <location>
        <begin position="186"/>
        <end position="226"/>
    </location>
</feature>
<keyword evidence="5 8" id="KW-1133">Transmembrane helix</keyword>
<proteinExistence type="inferred from homology"/>
<evidence type="ECO:0000256" key="2">
    <source>
        <dbReference type="ARBA" id="ARBA00006228"/>
    </source>
</evidence>
<feature type="transmembrane region" description="Helical" evidence="8">
    <location>
        <begin position="38"/>
        <end position="55"/>
    </location>
</feature>
<evidence type="ECO:0000256" key="1">
    <source>
        <dbReference type="ARBA" id="ARBA00004651"/>
    </source>
</evidence>
<name>A0AAN0KI71_9ACTN</name>
<evidence type="ECO:0000313" key="9">
    <source>
        <dbReference type="EMBL" id="BEH02220.1"/>
    </source>
</evidence>
<evidence type="ECO:0000256" key="3">
    <source>
        <dbReference type="ARBA" id="ARBA00022475"/>
    </source>
</evidence>
<dbReference type="NCBIfam" id="NF006521">
    <property type="entry name" value="PRK08965.1-5"/>
    <property type="match status" value="1"/>
</dbReference>
<dbReference type="RefSeq" id="WP_286263650.1">
    <property type="nucleotide sequence ID" value="NZ_AP028056.1"/>
</dbReference>
<dbReference type="PANTHER" id="PTHR34584:SF1">
    <property type="entry name" value="NA(+)_H(+) ANTIPORTER SUBUNIT E1"/>
    <property type="match status" value="1"/>
</dbReference>
<feature type="transmembrane region" description="Helical" evidence="8">
    <location>
        <begin position="75"/>
        <end position="95"/>
    </location>
</feature>
<keyword evidence="6 8" id="KW-0472">Membrane</keyword>
<dbReference type="Pfam" id="PF01899">
    <property type="entry name" value="MNHE"/>
    <property type="match status" value="1"/>
</dbReference>
<evidence type="ECO:0008006" key="11">
    <source>
        <dbReference type="Google" id="ProtNLM"/>
    </source>
</evidence>
<reference evidence="9" key="1">
    <citation type="journal article" date="2024" name="Int. J. Syst. Evol. Microbiol.">
        <title>Brooklawnia propionicigenes sp. nov., a facultatively anaerobic, propionate-producing bacterium isolated from a methanogenic reactor treating waste from cattle farms.</title>
        <authorList>
            <person name="Akita Y."/>
            <person name="Ueki A."/>
            <person name="Tonouchi A."/>
            <person name="Sugawara Y."/>
            <person name="Honma S."/>
            <person name="Kaku N."/>
            <person name="Ueki K."/>
        </authorList>
    </citation>
    <scope>NUCLEOTIDE SEQUENCE</scope>
    <source>
        <strain evidence="9">SH051</strain>
    </source>
</reference>